<proteinExistence type="predicted"/>
<sequence>MSAAPPDGLPVQAFADEAAWEAWLLAHADAAGVWLKIAKQGNATPSLTYAQALDVALCHGWIDGQKRGFDDTWFLQRFTPRRARSLWSERNVAHVGRLHAAGRIGPAGQREIDAAKADGRWDAAYAGAASMAAPDELQAALAATPGAQAAFDALDRTNRYAVCFRVATLKTAAGRVRRAQALADMLARGERLHG</sequence>
<evidence type="ECO:0000313" key="1">
    <source>
        <dbReference type="EMBL" id="MCD9096844.1"/>
    </source>
</evidence>
<evidence type="ECO:0000313" key="2">
    <source>
        <dbReference type="Proteomes" id="UP001430360"/>
    </source>
</evidence>
<reference evidence="1" key="2">
    <citation type="journal article" date="2022" name="Syst. Appl. Microbiol.">
        <title>Physiological and genomic characterisation of Luteimonas fraxinea sp. nov., a bacterial species associated with trees tolerant to ash dieback.</title>
        <authorList>
            <person name="Ulrich K."/>
            <person name="Becker R."/>
            <person name="Behrendt U."/>
            <person name="Kube M."/>
            <person name="Schneck V."/>
            <person name="Ulrich A."/>
        </authorList>
    </citation>
    <scope>NUCLEOTIDE SEQUENCE</scope>
    <source>
        <strain evidence="1">A1P009</strain>
    </source>
</reference>
<comment type="caution">
    <text evidence="1">The sequence shown here is derived from an EMBL/GenBank/DDBJ whole genome shotgun (WGS) entry which is preliminary data.</text>
</comment>
<keyword evidence="2" id="KW-1185">Reference proteome</keyword>
<dbReference type="Proteomes" id="UP001430360">
    <property type="component" value="Unassembled WGS sequence"/>
</dbReference>
<name>A0ABS8UDQ6_9GAMM</name>
<organism evidence="1 2">
    <name type="scientific">Luteimonas fraxinea</name>
    <dbReference type="NCBI Taxonomy" id="2901869"/>
    <lineage>
        <taxon>Bacteria</taxon>
        <taxon>Pseudomonadati</taxon>
        <taxon>Pseudomonadota</taxon>
        <taxon>Gammaproteobacteria</taxon>
        <taxon>Lysobacterales</taxon>
        <taxon>Lysobacteraceae</taxon>
        <taxon>Luteimonas</taxon>
    </lineage>
</organism>
<dbReference type="Pfam" id="PF13376">
    <property type="entry name" value="OmdA"/>
    <property type="match status" value="1"/>
</dbReference>
<dbReference type="RefSeq" id="WP_232135758.1">
    <property type="nucleotide sequence ID" value="NZ_CP089507.1"/>
</dbReference>
<dbReference type="EMBL" id="JAJQKU010000002">
    <property type="protein sequence ID" value="MCD9096844.1"/>
    <property type="molecule type" value="Genomic_DNA"/>
</dbReference>
<gene>
    <name evidence="1" type="ORF">LTT95_07790</name>
</gene>
<reference evidence="1" key="1">
    <citation type="submission" date="2021-12" db="EMBL/GenBank/DDBJ databases">
        <authorList>
            <person name="Ulrich A."/>
        </authorList>
    </citation>
    <scope>NUCLEOTIDE SEQUENCE</scope>
    <source>
        <strain evidence="1">A1P009</strain>
    </source>
</reference>
<accession>A0ABS8UDQ6</accession>
<protein>
    <submittedName>
        <fullName evidence="1">YdeI/OmpD-associated family protein</fullName>
    </submittedName>
</protein>